<name>A0A561XFG8_ACIDE</name>
<dbReference type="EMBL" id="VJWE01000016">
    <property type="protein sequence ID" value="TWG34875.1"/>
    <property type="molecule type" value="Genomic_DNA"/>
</dbReference>
<feature type="transmembrane region" description="Helical" evidence="1">
    <location>
        <begin position="37"/>
        <end position="59"/>
    </location>
</feature>
<evidence type="ECO:0000313" key="3">
    <source>
        <dbReference type="Proteomes" id="UP000321485"/>
    </source>
</evidence>
<evidence type="ECO:0000256" key="1">
    <source>
        <dbReference type="SAM" id="Phobius"/>
    </source>
</evidence>
<dbReference type="AlphaFoldDB" id="A0A561XFG8"/>
<dbReference type="RefSeq" id="WP_146871973.1">
    <property type="nucleotide sequence ID" value="NZ_VJWE01000016.1"/>
</dbReference>
<gene>
    <name evidence="2" type="ORF">ATF69_3892</name>
</gene>
<keyword evidence="1" id="KW-1133">Transmembrane helix</keyword>
<protein>
    <submittedName>
        <fullName evidence="2">Uncharacterized protein</fullName>
    </submittedName>
</protein>
<keyword evidence="1" id="KW-0812">Transmembrane</keyword>
<sequence>MAAAHTLQRLHKIIWALIYGGLLTLVLGIATARTDTATGWVLMVGGGVVAAVGVVLIAVRARLKADPQG</sequence>
<accession>A0A561XFG8</accession>
<dbReference type="Proteomes" id="UP000321485">
    <property type="component" value="Unassembled WGS sequence"/>
</dbReference>
<dbReference type="GeneID" id="51112935"/>
<organism evidence="2 3">
    <name type="scientific">Acidovorax delafieldii</name>
    <name type="common">Pseudomonas delafieldii</name>
    <dbReference type="NCBI Taxonomy" id="47920"/>
    <lineage>
        <taxon>Bacteria</taxon>
        <taxon>Pseudomonadati</taxon>
        <taxon>Pseudomonadota</taxon>
        <taxon>Betaproteobacteria</taxon>
        <taxon>Burkholderiales</taxon>
        <taxon>Comamonadaceae</taxon>
        <taxon>Acidovorax</taxon>
    </lineage>
</organism>
<keyword evidence="1" id="KW-0472">Membrane</keyword>
<reference evidence="2 3" key="1">
    <citation type="journal article" date="2015" name="Stand. Genomic Sci.">
        <title>Genomic Encyclopedia of Bacterial and Archaeal Type Strains, Phase III: the genomes of soil and plant-associated and newly described type strains.</title>
        <authorList>
            <person name="Whitman W.B."/>
            <person name="Woyke T."/>
            <person name="Klenk H.P."/>
            <person name="Zhou Y."/>
            <person name="Lilburn T.G."/>
            <person name="Beck B.J."/>
            <person name="De Vos P."/>
            <person name="Vandamme P."/>
            <person name="Eisen J.A."/>
            <person name="Garrity G."/>
            <person name="Hugenholtz P."/>
            <person name="Kyrpides N.C."/>
        </authorList>
    </citation>
    <scope>NUCLEOTIDE SEQUENCE [LARGE SCALE GENOMIC DNA]</scope>
    <source>
        <strain evidence="2 3">DSM 64</strain>
    </source>
</reference>
<evidence type="ECO:0000313" key="2">
    <source>
        <dbReference type="EMBL" id="TWG34875.1"/>
    </source>
</evidence>
<comment type="caution">
    <text evidence="2">The sequence shown here is derived from an EMBL/GenBank/DDBJ whole genome shotgun (WGS) entry which is preliminary data.</text>
</comment>
<proteinExistence type="predicted"/>
<feature type="transmembrane region" description="Helical" evidence="1">
    <location>
        <begin position="12"/>
        <end position="31"/>
    </location>
</feature>